<feature type="compositionally biased region" description="Low complexity" evidence="1">
    <location>
        <begin position="762"/>
        <end position="785"/>
    </location>
</feature>
<dbReference type="PANTHER" id="PTHR14383:SF7">
    <property type="entry name" value="PH DOMAIN-CONTAINING PROTEIN"/>
    <property type="match status" value="1"/>
</dbReference>
<dbReference type="OrthoDB" id="515800at2759"/>
<feature type="compositionally biased region" description="Low complexity" evidence="1">
    <location>
        <begin position="1076"/>
        <end position="1086"/>
    </location>
</feature>
<feature type="region of interest" description="Disordered" evidence="1">
    <location>
        <begin position="935"/>
        <end position="979"/>
    </location>
</feature>
<sequence length="1406" mass="146580">MLRAQLASVVIGGTLEAIDGDRPPPRRPLPFCVSQADASARLLPRDFVPADLIAQAALEQAATEQRQAAAGPGAAPTAVAGAGGGVAGPAAAQAAAGEEGPLDCLEACCLQEDLHLFSPAGADRTLLTWARLPLPLLYEGSQFCYPLRQYSLAAPLRQLALNRCAAAGWDSCLWHANLPTLAARSAYSLTLLQLAPQDAGQRRQRQQRRQGQRQGRRAAGSVGGSGMTESSAEERSAGEEEAGGVEEEEGWEDDGGGFELQRLAVVGTRRPTAHCCWQRHLTQAPLVLLDDASLLEVKLQEGVQVAELWRPPPGTVPQRLHGVLQVQAAPQPRTVVLCLRDRLSRVDMRCRSPSLQQLWQCPQGQHLTSLCAPPPPPPLGTTAAGEAAGQPPMEHLVAAGVSTGVPGAGSQLLIFDLRRPYHPVASWQQPGMQYQLHEPLSVLRWMHAEPFAEPTNPAAAAAGPSSSRRGGQRPQAQAQPQPPRYGGVVVAACVDSGRVVGCQYTAQVSGPALLSSGGKITEQADGGDAAAALLGHLQAALQQQQQQQEQERQRQQEQGQGQNNEGEQAMEVDAQERQGSDDSGDGRQDGAQAQAQAQAVEQGGWQQQQQQQAGGAGPSSLREPAVPAAAAAQHLVPPPLRPPPPLPVPFQLLWQPAHTFTVKPLLGPPLLLLAPPGQQPVLAERLASGRLLLQRQQAAAGGAIQLSKLPLPGQHRQQVQLLGVAAAAVDWATQDALPHALLCSLTRSGDVALSVLHQGDRQAPQQAQQQAPQQTFQQQQPQQQQSVPVLLPAARAAASSSSTSSGSEGDGSGEWEGTAAASGAAAGGREGGGQAGRLPYVAGVPKALVAALAAGELSRCGCCRACRSAGRSCLTSAALSKAGLLPAVPHGQRLAEERPLLTVPAGERGRSVVQLPLHVALAQLLVLEQLEQGTTAQEGGLRPASPGRQPVQQTRQLAQQQRQDQQQQHHRQQQQQQQQAALSAVLHRLQQGSSLHELHQALLLQRHLDAYESASSSDNSSGSSGGSEEGEGSAEEGEAAAGKQPGGGMEAAAAAHAGQAAPGSIRTRSNTREAAARAAAATQPAAEAEMADASVAAGRAAAVRQLQRQQQRLRRRLLRQWLHQRRREQRQQQQQQRREALALLLTGNDAGPAAAAGGENAAAARGARGSAAGGGSGGGGGVRQRWQQRQTQRKRKSAAAAIGSRLEPASAALEAVLQAAGLLPLRRPRGLAAEAASEPFGAAQQGRQLRQAAAADLLPPAGGFQQQVAAAVMQLGSPPGLQLQQQKAEEMAEGEGEQHGSIEWQLRSRRFAVHGPRSTACGESAAALVAPPHIVAAGPAAAVLVPVRRQQQAAAYEGPSTSAAAAVAPPAAASGSPVVRLREAVVSGEATAVLLQLRAAWDAGSA</sequence>
<gene>
    <name evidence="2" type="ORF">D9Q98_009992</name>
</gene>
<feature type="compositionally biased region" description="Low complexity" evidence="1">
    <location>
        <begin position="1154"/>
        <end position="1170"/>
    </location>
</feature>
<feature type="region of interest" description="Disordered" evidence="1">
    <location>
        <begin position="1154"/>
        <end position="1201"/>
    </location>
</feature>
<feature type="compositionally biased region" description="Acidic residues" evidence="1">
    <location>
        <begin position="239"/>
        <end position="255"/>
    </location>
</feature>
<feature type="compositionally biased region" description="Low complexity" evidence="1">
    <location>
        <begin position="556"/>
        <end position="569"/>
    </location>
</feature>
<feature type="compositionally biased region" description="Basic residues" evidence="1">
    <location>
        <begin position="202"/>
        <end position="216"/>
    </location>
</feature>
<comment type="caution">
    <text evidence="2">The sequence shown here is derived from an EMBL/GenBank/DDBJ whole genome shotgun (WGS) entry which is preliminary data.</text>
</comment>
<name>A0A9D4TFT1_CHLVU</name>
<protein>
    <submittedName>
        <fullName evidence="2">Uncharacterized protein</fullName>
    </submittedName>
</protein>
<feature type="compositionally biased region" description="Low complexity" evidence="1">
    <location>
        <begin position="948"/>
        <end position="966"/>
    </location>
</feature>
<feature type="region of interest" description="Disordered" evidence="1">
    <location>
        <begin position="542"/>
        <end position="630"/>
    </location>
</feature>
<reference evidence="2" key="2">
    <citation type="submission" date="2020-11" db="EMBL/GenBank/DDBJ databases">
        <authorList>
            <person name="Cecchin M."/>
            <person name="Marcolungo L."/>
            <person name="Rossato M."/>
            <person name="Girolomoni L."/>
            <person name="Cosentino E."/>
            <person name="Cuine S."/>
            <person name="Li-Beisson Y."/>
            <person name="Delledonne M."/>
            <person name="Ballottari M."/>
        </authorList>
    </citation>
    <scope>NUCLEOTIDE SEQUENCE</scope>
    <source>
        <strain evidence="2">211/11P</strain>
        <tissue evidence="2">Whole cell</tissue>
    </source>
</reference>
<dbReference type="PANTHER" id="PTHR14383">
    <property type="entry name" value="SWAP-70 RECOMBINASE"/>
    <property type="match status" value="1"/>
</dbReference>
<feature type="compositionally biased region" description="Low complexity" evidence="1">
    <location>
        <begin position="815"/>
        <end position="824"/>
    </location>
</feature>
<proteinExistence type="predicted"/>
<feature type="region of interest" description="Disordered" evidence="1">
    <location>
        <begin position="454"/>
        <end position="484"/>
    </location>
</feature>
<feature type="region of interest" description="Disordered" evidence="1">
    <location>
        <begin position="759"/>
        <end position="832"/>
    </location>
</feature>
<organism evidence="2 3">
    <name type="scientific">Chlorella vulgaris</name>
    <name type="common">Green alga</name>
    <dbReference type="NCBI Taxonomy" id="3077"/>
    <lineage>
        <taxon>Eukaryota</taxon>
        <taxon>Viridiplantae</taxon>
        <taxon>Chlorophyta</taxon>
        <taxon>core chlorophytes</taxon>
        <taxon>Trebouxiophyceae</taxon>
        <taxon>Chlorellales</taxon>
        <taxon>Chlorellaceae</taxon>
        <taxon>Chlorella clade</taxon>
        <taxon>Chlorella</taxon>
    </lineage>
</organism>
<feature type="compositionally biased region" description="Low complexity" evidence="1">
    <location>
        <begin position="793"/>
        <end position="807"/>
    </location>
</feature>
<feature type="compositionally biased region" description="Low complexity" evidence="1">
    <location>
        <begin position="1050"/>
        <end position="1063"/>
    </location>
</feature>
<feature type="region of interest" description="Disordered" evidence="1">
    <location>
        <begin position="1013"/>
        <end position="1086"/>
    </location>
</feature>
<feature type="compositionally biased region" description="Low complexity" evidence="1">
    <location>
        <begin position="1013"/>
        <end position="1022"/>
    </location>
</feature>
<keyword evidence="3" id="KW-1185">Reference proteome</keyword>
<dbReference type="Proteomes" id="UP001055712">
    <property type="component" value="Unassembled WGS sequence"/>
</dbReference>
<evidence type="ECO:0000313" key="3">
    <source>
        <dbReference type="Proteomes" id="UP001055712"/>
    </source>
</evidence>
<feature type="compositionally biased region" description="Basic and acidic residues" evidence="1">
    <location>
        <begin position="574"/>
        <end position="588"/>
    </location>
</feature>
<accession>A0A9D4TFT1</accession>
<reference evidence="2" key="1">
    <citation type="journal article" date="2019" name="Plant J.">
        <title>Chlorella vulgaris genome assembly and annotation reveals the molecular basis for metabolic acclimation to high light conditions.</title>
        <authorList>
            <person name="Cecchin M."/>
            <person name="Marcolungo L."/>
            <person name="Rossato M."/>
            <person name="Girolomoni L."/>
            <person name="Cosentino E."/>
            <person name="Cuine S."/>
            <person name="Li-Beisson Y."/>
            <person name="Delledonne M."/>
            <person name="Ballottari M."/>
        </authorList>
    </citation>
    <scope>NUCLEOTIDE SEQUENCE</scope>
    <source>
        <strain evidence="2">211/11P</strain>
    </source>
</reference>
<evidence type="ECO:0000313" key="2">
    <source>
        <dbReference type="EMBL" id="KAI3424440.1"/>
    </source>
</evidence>
<feature type="compositionally biased region" description="Low complexity" evidence="1">
    <location>
        <begin position="457"/>
        <end position="479"/>
    </location>
</feature>
<feature type="compositionally biased region" description="Acidic residues" evidence="1">
    <location>
        <begin position="1028"/>
        <end position="1038"/>
    </location>
</feature>
<feature type="compositionally biased region" description="Gly residues" evidence="1">
    <location>
        <begin position="1171"/>
        <end position="1182"/>
    </location>
</feature>
<feature type="region of interest" description="Disordered" evidence="1">
    <location>
        <begin position="198"/>
        <end position="255"/>
    </location>
</feature>
<evidence type="ECO:0000256" key="1">
    <source>
        <dbReference type="SAM" id="MobiDB-lite"/>
    </source>
</evidence>
<feature type="compositionally biased region" description="Low complexity" evidence="1">
    <location>
        <begin position="589"/>
        <end position="613"/>
    </location>
</feature>
<feature type="region of interest" description="Disordered" evidence="1">
    <location>
        <begin position="1280"/>
        <end position="1301"/>
    </location>
</feature>
<dbReference type="EMBL" id="SIDB01000013">
    <property type="protein sequence ID" value="KAI3424440.1"/>
    <property type="molecule type" value="Genomic_DNA"/>
</dbReference>